<feature type="domain" description="DUF4218" evidence="9">
    <location>
        <begin position="307"/>
        <end position="412"/>
    </location>
</feature>
<dbReference type="Pfam" id="PF02992">
    <property type="entry name" value="Transposase_21"/>
    <property type="match status" value="1"/>
</dbReference>
<dbReference type="GO" id="GO:0005975">
    <property type="term" value="P:carbohydrate metabolic process"/>
    <property type="evidence" value="ECO:0007669"/>
    <property type="project" value="InterPro"/>
</dbReference>
<dbReference type="InterPro" id="IPR025452">
    <property type="entry name" value="DUF4218"/>
</dbReference>
<dbReference type="InterPro" id="IPR019557">
    <property type="entry name" value="AminoTfrase-like_pln_mobile"/>
</dbReference>
<evidence type="ECO:0000313" key="11">
    <source>
        <dbReference type="Proteomes" id="UP001054821"/>
    </source>
</evidence>
<dbReference type="InterPro" id="IPR011050">
    <property type="entry name" value="Pectin_lyase_fold/virulence"/>
</dbReference>
<feature type="domain" description="DUF4216" evidence="8">
    <location>
        <begin position="583"/>
        <end position="650"/>
    </location>
</feature>
<evidence type="ECO:0000256" key="1">
    <source>
        <dbReference type="ARBA" id="ARBA00004191"/>
    </source>
</evidence>
<dbReference type="InterPro" id="IPR006626">
    <property type="entry name" value="PbH1"/>
</dbReference>
<evidence type="ECO:0000256" key="2">
    <source>
        <dbReference type="ARBA" id="ARBA00008834"/>
    </source>
</evidence>
<evidence type="ECO:0000256" key="6">
    <source>
        <dbReference type="RuleBase" id="RU361169"/>
    </source>
</evidence>
<evidence type="ECO:0000259" key="7">
    <source>
        <dbReference type="Pfam" id="PF10536"/>
    </source>
</evidence>
<comment type="subcellular location">
    <subcellularLocation>
        <location evidence="1">Secreted</location>
        <location evidence="1">Cell wall</location>
    </subcellularLocation>
</comment>
<evidence type="ECO:0000259" key="8">
    <source>
        <dbReference type="Pfam" id="PF13952"/>
    </source>
</evidence>
<sequence>MMLTLLISGPKQPGNDIDVYLEPLIDDLKSLWVGIRGVYDAHNGEYFSLRAALMWTINDFPAYGNLSGCVAKGYKACPICGDDTPSHRLKNGHKICYIGHRKWLPINHPYRRQRAAFNGKPEYGIPPEPLTGEEVLHMVENGDRVCWKKKSIFFDLEYWKYLPVRHALDVMHIEKNVCDSIIGTLLEIPGKNKDGIAARLDLLNMGVKTDLQPQYGERRTRLPPGPWNLSRAEKREVCNSFYGMKVPEGYSSNIKNFVSLQDSRLLGLKSHDCHTLMQQLLPVAIRSVLEKPARYAITRLCFFFNAICAKTVNVSKLDKLEEDVVVTLCLLEKYFPPSFFDIMVHLVVHLVREVRLCGPVYFRWMYPFERYMKVLKGYVQNRTRPEGCIAERYIAEEAVEFCTQHLSDVSTVGVPSSQKMGVSKPLSGCTVSVVDQDLLNQAHLYVLENKEEVLPYIEQHMIHIKTAYPKFRKRTKWLQDKHNSTFIQWLRFKEYVQSELEEDNHGLSENLRWLAAGPNMAVPLYRSYLIKGIKFNIKAQDDVQTTQNSGVYLLAHTMQVASAKDKNPILSNMSFYGVIQEIWDLDYQKFTIPVFRCDWIDSSGLVVDELGFTLVDLSKIGHRNDQFVLASQVKQIFFIDDPMHRGWSVVLSMPNREYNDVIGDEVLGDVIIECEPFTRGMPNVDTFDELVGELGSQNIRDVTSEKYGGKPDSDITQALEKAWTDACASTAPSKIVVPKGTFKAPVDGSQLPKDDTWIGFDNVDGLTLSGGGTFDGQGAESWKNNDCNKNRECKSKHINLRFHLLTNSKILDVTSKDSKNFHVNLLKCEKVEFNGFTVSAPKESMNTDGIHIGDGIAIGSLGRYLEEEPVSGINIKKCTLTDTTNGVRIKTWHASPKDSTAKDIHFEDITMVNVGDPILIDQDKIGRWKGWPACVELEVDVGRRWARSETWRRQAWHASRSVQTGLCAGAGVSGPGTPWARSGGGPCEQLDQTDGLLQVFQERQWDEGTTLLVGAPLLALKVSEVDNSFNIPSWSQEVFCQLSSFKKFKSTDRDLHSTVLQLKSSHHTDTGSSKAFELLSDRIHNGAVNWSSALPTAGESTFTEYYWEWLEDVLSRNTQVLKSIGLYNAVFASLFSYDRHAPVIRAFCEYWCPATNTLHTSQGEMSISLWDLHEIGGLPITG</sequence>
<organism evidence="10 11">
    <name type="scientific">Prunus dulcis</name>
    <name type="common">Almond</name>
    <name type="synonym">Amygdalus dulcis</name>
    <dbReference type="NCBI Taxonomy" id="3755"/>
    <lineage>
        <taxon>Eukaryota</taxon>
        <taxon>Viridiplantae</taxon>
        <taxon>Streptophyta</taxon>
        <taxon>Embryophyta</taxon>
        <taxon>Tracheophyta</taxon>
        <taxon>Spermatophyta</taxon>
        <taxon>Magnoliopsida</taxon>
        <taxon>eudicotyledons</taxon>
        <taxon>Gunneridae</taxon>
        <taxon>Pentapetalae</taxon>
        <taxon>rosids</taxon>
        <taxon>fabids</taxon>
        <taxon>Rosales</taxon>
        <taxon>Rosaceae</taxon>
        <taxon>Amygdaloideae</taxon>
        <taxon>Amygdaleae</taxon>
        <taxon>Prunus</taxon>
    </lineage>
</organism>
<dbReference type="Gene3D" id="2.160.20.10">
    <property type="entry name" value="Single-stranded right-handed beta-helix, Pectin lyase-like"/>
    <property type="match status" value="2"/>
</dbReference>
<dbReference type="EMBL" id="JAJFAZ020000003">
    <property type="protein sequence ID" value="KAI5340147.1"/>
    <property type="molecule type" value="Genomic_DNA"/>
</dbReference>
<reference evidence="10 11" key="1">
    <citation type="journal article" date="2022" name="G3 (Bethesda)">
        <title>Whole-genome sequence and methylome profiling of the almond [Prunus dulcis (Mill.) D.A. Webb] cultivar 'Nonpareil'.</title>
        <authorList>
            <person name="D'Amico-Willman K.M."/>
            <person name="Ouma W.Z."/>
            <person name="Meulia T."/>
            <person name="Sideli G.M."/>
            <person name="Gradziel T.M."/>
            <person name="Fresnedo-Ramirez J."/>
        </authorList>
    </citation>
    <scope>NUCLEOTIDE SEQUENCE [LARGE SCALE GENOMIC DNA]</scope>
    <source>
        <strain evidence="10">Clone GOH B32 T37-40</strain>
    </source>
</reference>
<dbReference type="SUPFAM" id="SSF51126">
    <property type="entry name" value="Pectin lyase-like"/>
    <property type="match status" value="1"/>
</dbReference>
<dbReference type="InterPro" id="IPR000743">
    <property type="entry name" value="Glyco_hydro_28"/>
</dbReference>
<dbReference type="Pfam" id="PF00295">
    <property type="entry name" value="Glyco_hydro_28"/>
    <property type="match status" value="1"/>
</dbReference>
<evidence type="ECO:0000256" key="4">
    <source>
        <dbReference type="ARBA" id="ARBA00022801"/>
    </source>
</evidence>
<comment type="caution">
    <text evidence="10">The sequence shown here is derived from an EMBL/GenBank/DDBJ whole genome shotgun (WGS) entry which is preliminary data.</text>
</comment>
<evidence type="ECO:0000313" key="10">
    <source>
        <dbReference type="EMBL" id="KAI5340147.1"/>
    </source>
</evidence>
<dbReference type="Pfam" id="PF13952">
    <property type="entry name" value="DUF4216"/>
    <property type="match status" value="1"/>
</dbReference>
<accession>A0AAD4ZB20</accession>
<dbReference type="Pfam" id="PF13960">
    <property type="entry name" value="DUF4218"/>
    <property type="match status" value="1"/>
</dbReference>
<evidence type="ECO:0000256" key="3">
    <source>
        <dbReference type="ARBA" id="ARBA00022512"/>
    </source>
</evidence>
<protein>
    <recommendedName>
        <fullName evidence="12">Transposable element protein</fullName>
    </recommendedName>
</protein>
<evidence type="ECO:0000259" key="9">
    <source>
        <dbReference type="Pfam" id="PF13960"/>
    </source>
</evidence>
<comment type="similarity">
    <text evidence="2 6">Belongs to the glycosyl hydrolase 28 family.</text>
</comment>
<gene>
    <name evidence="10" type="ORF">L3X38_019421</name>
</gene>
<dbReference type="GO" id="GO:0004650">
    <property type="term" value="F:polygalacturonase activity"/>
    <property type="evidence" value="ECO:0007669"/>
    <property type="project" value="InterPro"/>
</dbReference>
<dbReference type="InterPro" id="IPR004242">
    <property type="entry name" value="Transposase_21"/>
</dbReference>
<keyword evidence="5 6" id="KW-0326">Glycosidase</keyword>
<dbReference type="InterPro" id="IPR012334">
    <property type="entry name" value="Pectin_lyas_fold"/>
</dbReference>
<keyword evidence="3" id="KW-0964">Secreted</keyword>
<dbReference type="PANTHER" id="PTHR48258:SF9">
    <property type="entry name" value="OS01G0348150 PROTEIN"/>
    <property type="match status" value="1"/>
</dbReference>
<dbReference type="AlphaFoldDB" id="A0AAD4ZB20"/>
<feature type="domain" description="Aminotransferase-like plant mobile" evidence="7">
    <location>
        <begin position="1125"/>
        <end position="1182"/>
    </location>
</feature>
<proteinExistence type="inferred from homology"/>
<evidence type="ECO:0008006" key="12">
    <source>
        <dbReference type="Google" id="ProtNLM"/>
    </source>
</evidence>
<dbReference type="PANTHER" id="PTHR48258">
    <property type="entry name" value="DUF4218 DOMAIN-CONTAINING PROTEIN-RELATED"/>
    <property type="match status" value="1"/>
</dbReference>
<name>A0AAD4ZB20_PRUDU</name>
<evidence type="ECO:0000256" key="5">
    <source>
        <dbReference type="ARBA" id="ARBA00023295"/>
    </source>
</evidence>
<dbReference type="Proteomes" id="UP001054821">
    <property type="component" value="Chromosome 3"/>
</dbReference>
<dbReference type="InterPro" id="IPR025312">
    <property type="entry name" value="DUF4216"/>
</dbReference>
<dbReference type="SMART" id="SM00710">
    <property type="entry name" value="PbH1"/>
    <property type="match status" value="3"/>
</dbReference>
<dbReference type="Pfam" id="PF10536">
    <property type="entry name" value="PMD"/>
    <property type="match status" value="1"/>
</dbReference>
<keyword evidence="11" id="KW-1185">Reference proteome</keyword>
<keyword evidence="4 6" id="KW-0378">Hydrolase</keyword>
<keyword evidence="3" id="KW-0134">Cell wall</keyword>